<dbReference type="InterPro" id="IPR051084">
    <property type="entry name" value="H+-coupled_symporters"/>
</dbReference>
<feature type="region of interest" description="Disordered" evidence="11">
    <location>
        <begin position="1"/>
        <end position="31"/>
    </location>
</feature>
<evidence type="ECO:0000256" key="8">
    <source>
        <dbReference type="ARBA" id="ARBA00023136"/>
    </source>
</evidence>
<dbReference type="SUPFAM" id="SSF103473">
    <property type="entry name" value="MFS general substrate transporter"/>
    <property type="match status" value="1"/>
</dbReference>
<feature type="compositionally biased region" description="Polar residues" evidence="11">
    <location>
        <begin position="1"/>
        <end position="15"/>
    </location>
</feature>
<keyword evidence="7 12" id="KW-1133">Transmembrane helix</keyword>
<evidence type="ECO:0000313" key="15">
    <source>
        <dbReference type="Proteomes" id="UP000561726"/>
    </source>
</evidence>
<keyword evidence="6" id="KW-0769">Symport</keyword>
<reference evidence="14 15" key="1">
    <citation type="submission" date="2020-08" db="EMBL/GenBank/DDBJ databases">
        <title>Sequencing the genomes of 1000 actinobacteria strains.</title>
        <authorList>
            <person name="Klenk H.-P."/>
        </authorList>
    </citation>
    <scope>NUCLEOTIDE SEQUENCE [LARGE SCALE GENOMIC DNA]</scope>
    <source>
        <strain evidence="14 15">DSM 21065</strain>
    </source>
</reference>
<gene>
    <name evidence="14" type="ORF">BJ997_003505</name>
</gene>
<keyword evidence="3" id="KW-0813">Transport</keyword>
<evidence type="ECO:0000256" key="9">
    <source>
        <dbReference type="ARBA" id="ARBA00037295"/>
    </source>
</evidence>
<feature type="transmembrane region" description="Helical" evidence="12">
    <location>
        <begin position="430"/>
        <end position="450"/>
    </location>
</feature>
<dbReference type="PROSITE" id="PS00217">
    <property type="entry name" value="SUGAR_TRANSPORT_2"/>
    <property type="match status" value="1"/>
</dbReference>
<name>A0A7W8ZZG1_9MICO</name>
<feature type="transmembrane region" description="Helical" evidence="12">
    <location>
        <begin position="129"/>
        <end position="149"/>
    </location>
</feature>
<sequence length="462" mass="49299">MTHPATSAQQLGRQTDQTRRPTADDGGQSKRKSLFSSVLGNVLEWYEWSAYAVFAPFIAAAMFNSDDPVSALLATLAVFAVGFLMRPLGGVVFGHMADRHGRKIVLVTTMLMMAGGSLAIAIMPTYGAIGAWASVLLVLVRMLQGFAHGGESATVYTYVAEIAPKKRRGLWGSVVFVAIFGGSVLAYAVAGGVTTVLSASSVAEWGWRIPFVLGGLLALAALYMRRNMEESEVFHAQKADAKQADLKQADVKQADVKTAAVKPAKRSGSQVTRAILLMIAMTSGITAAHYTWTSYASTYAITEKGMNPDTAFWVTMVAQMIALVTLPLWGMLSDRIGRRPMMIGFSVLMIAVSIPLNTMITSQGWTLLVASATALVIVAIPGALLAAVLAENFPTRVRTKAIGFAYSISVAVFGGTAPYLNALFNSMDLGWLSGAYVMVLCVCTAVACFMMKETKGIDLKDA</sequence>
<dbReference type="FunFam" id="1.20.1250.20:FF:000001">
    <property type="entry name" value="Dicarboxylate MFS transporter"/>
    <property type="match status" value="1"/>
</dbReference>
<evidence type="ECO:0000256" key="6">
    <source>
        <dbReference type="ARBA" id="ARBA00022847"/>
    </source>
</evidence>
<dbReference type="InterPro" id="IPR036259">
    <property type="entry name" value="MFS_trans_sf"/>
</dbReference>
<dbReference type="InterPro" id="IPR020846">
    <property type="entry name" value="MFS_dom"/>
</dbReference>
<dbReference type="RefSeq" id="WP_084141201.1">
    <property type="nucleotide sequence ID" value="NZ_JACHBQ010000001.1"/>
</dbReference>
<evidence type="ECO:0000256" key="4">
    <source>
        <dbReference type="ARBA" id="ARBA00022475"/>
    </source>
</evidence>
<evidence type="ECO:0000256" key="7">
    <source>
        <dbReference type="ARBA" id="ARBA00022989"/>
    </source>
</evidence>
<evidence type="ECO:0000256" key="12">
    <source>
        <dbReference type="SAM" id="Phobius"/>
    </source>
</evidence>
<evidence type="ECO:0000256" key="3">
    <source>
        <dbReference type="ARBA" id="ARBA00022448"/>
    </source>
</evidence>
<dbReference type="Pfam" id="PF00083">
    <property type="entry name" value="Sugar_tr"/>
    <property type="match status" value="1"/>
</dbReference>
<accession>A0A7W8ZZG1</accession>
<comment type="similarity">
    <text evidence="2">Belongs to the major facilitator superfamily. Metabolite:H+ Symporter (MHS) family (TC 2.A.1.6) family.</text>
</comment>
<feature type="transmembrane region" description="Helical" evidence="12">
    <location>
        <begin position="45"/>
        <end position="63"/>
    </location>
</feature>
<keyword evidence="5 12" id="KW-0812">Transmembrane</keyword>
<comment type="caution">
    <text evidence="14">The sequence shown here is derived from an EMBL/GenBank/DDBJ whole genome shotgun (WGS) entry which is preliminary data.</text>
</comment>
<dbReference type="InterPro" id="IPR005829">
    <property type="entry name" value="Sugar_transporter_CS"/>
</dbReference>
<dbReference type="GO" id="GO:0015293">
    <property type="term" value="F:symporter activity"/>
    <property type="evidence" value="ECO:0007669"/>
    <property type="project" value="UniProtKB-KW"/>
</dbReference>
<keyword evidence="4" id="KW-1003">Cell membrane</keyword>
<feature type="transmembrane region" description="Helical" evidence="12">
    <location>
        <begin position="341"/>
        <end position="360"/>
    </location>
</feature>
<proteinExistence type="inferred from homology"/>
<dbReference type="InterPro" id="IPR005828">
    <property type="entry name" value="MFS_sugar_transport-like"/>
</dbReference>
<feature type="transmembrane region" description="Helical" evidence="12">
    <location>
        <begin position="274"/>
        <end position="292"/>
    </location>
</feature>
<feature type="transmembrane region" description="Helical" evidence="12">
    <location>
        <begin position="366"/>
        <end position="389"/>
    </location>
</feature>
<comment type="subcellular location">
    <subcellularLocation>
        <location evidence="1">Cell membrane</location>
        <topology evidence="1">Multi-pass membrane protein</topology>
    </subcellularLocation>
</comment>
<evidence type="ECO:0000313" key="14">
    <source>
        <dbReference type="EMBL" id="MBB5642957.1"/>
    </source>
</evidence>
<dbReference type="OrthoDB" id="8953821at2"/>
<dbReference type="PANTHER" id="PTHR43528:SF1">
    <property type="entry name" value="ALPHA-KETOGLUTARATE PERMEASE"/>
    <property type="match status" value="1"/>
</dbReference>
<dbReference type="Gene3D" id="1.20.1250.20">
    <property type="entry name" value="MFS general substrate transporter like domains"/>
    <property type="match status" value="1"/>
</dbReference>
<dbReference type="EMBL" id="JACHBQ010000001">
    <property type="protein sequence ID" value="MBB5642957.1"/>
    <property type="molecule type" value="Genomic_DNA"/>
</dbReference>
<protein>
    <recommendedName>
        <fullName evidence="10">Putative proline/betaine transporter</fullName>
    </recommendedName>
</protein>
<evidence type="ECO:0000256" key="1">
    <source>
        <dbReference type="ARBA" id="ARBA00004651"/>
    </source>
</evidence>
<feature type="domain" description="Major facilitator superfamily (MFS) profile" evidence="13">
    <location>
        <begin position="33"/>
        <end position="455"/>
    </location>
</feature>
<dbReference type="PROSITE" id="PS50850">
    <property type="entry name" value="MFS"/>
    <property type="match status" value="1"/>
</dbReference>
<evidence type="ECO:0000256" key="2">
    <source>
        <dbReference type="ARBA" id="ARBA00008240"/>
    </source>
</evidence>
<feature type="transmembrane region" description="Helical" evidence="12">
    <location>
        <begin position="170"/>
        <end position="193"/>
    </location>
</feature>
<feature type="transmembrane region" description="Helical" evidence="12">
    <location>
        <begin position="312"/>
        <end position="329"/>
    </location>
</feature>
<evidence type="ECO:0000256" key="11">
    <source>
        <dbReference type="SAM" id="MobiDB-lite"/>
    </source>
</evidence>
<evidence type="ECO:0000256" key="10">
    <source>
        <dbReference type="ARBA" id="ARBA00039918"/>
    </source>
</evidence>
<evidence type="ECO:0000259" key="13">
    <source>
        <dbReference type="PROSITE" id="PS50850"/>
    </source>
</evidence>
<organism evidence="14 15">
    <name type="scientific">Cryobacterium roopkundense</name>
    <dbReference type="NCBI Taxonomy" id="1001240"/>
    <lineage>
        <taxon>Bacteria</taxon>
        <taxon>Bacillati</taxon>
        <taxon>Actinomycetota</taxon>
        <taxon>Actinomycetes</taxon>
        <taxon>Micrococcales</taxon>
        <taxon>Microbacteriaceae</taxon>
        <taxon>Cryobacterium</taxon>
    </lineage>
</organism>
<dbReference type="AlphaFoldDB" id="A0A7W8ZZG1"/>
<feature type="transmembrane region" description="Helical" evidence="12">
    <location>
        <begin position="205"/>
        <end position="224"/>
    </location>
</feature>
<feature type="transmembrane region" description="Helical" evidence="12">
    <location>
        <begin position="104"/>
        <end position="123"/>
    </location>
</feature>
<dbReference type="GO" id="GO:0005886">
    <property type="term" value="C:plasma membrane"/>
    <property type="evidence" value="ECO:0007669"/>
    <property type="project" value="UniProtKB-SubCell"/>
</dbReference>
<evidence type="ECO:0000256" key="5">
    <source>
        <dbReference type="ARBA" id="ARBA00022692"/>
    </source>
</evidence>
<dbReference type="Proteomes" id="UP000561726">
    <property type="component" value="Unassembled WGS sequence"/>
</dbReference>
<feature type="transmembrane region" description="Helical" evidence="12">
    <location>
        <begin position="401"/>
        <end position="424"/>
    </location>
</feature>
<dbReference type="PANTHER" id="PTHR43528">
    <property type="entry name" value="ALPHA-KETOGLUTARATE PERMEASE"/>
    <property type="match status" value="1"/>
</dbReference>
<keyword evidence="8 12" id="KW-0472">Membrane</keyword>
<comment type="function">
    <text evidence="9">May be a proton symporter involved in the uptake of osmolytes such as proline and glycine betaine.</text>
</comment>
<feature type="transmembrane region" description="Helical" evidence="12">
    <location>
        <begin position="69"/>
        <end position="92"/>
    </location>
</feature>